<proteinExistence type="predicted"/>
<organism evidence="2 3">
    <name type="scientific">Glycomyces luteolus</name>
    <dbReference type="NCBI Taxonomy" id="2670330"/>
    <lineage>
        <taxon>Bacteria</taxon>
        <taxon>Bacillati</taxon>
        <taxon>Actinomycetota</taxon>
        <taxon>Actinomycetes</taxon>
        <taxon>Glycomycetales</taxon>
        <taxon>Glycomycetaceae</taxon>
        <taxon>Glycomyces</taxon>
    </lineage>
</organism>
<sequence>MSAHGLEDENVWPYRFEIGDPDVDRQFLNRYSGPHPSQDDDRRSNFYTEATHEEVRGWKEAPGKAKDSAPAVLPGSPFVARDRNQRNRHQTCCTATEPAKVETTSMWCREVGKPQAA</sequence>
<evidence type="ECO:0000313" key="2">
    <source>
        <dbReference type="EMBL" id="MDA1362705.1"/>
    </source>
</evidence>
<gene>
    <name evidence="2" type="ORF">O1R50_24000</name>
</gene>
<dbReference type="RefSeq" id="WP_270112789.1">
    <property type="nucleotide sequence ID" value="NZ_JAPZVP010000027.1"/>
</dbReference>
<protein>
    <submittedName>
        <fullName evidence="2">Uncharacterized protein</fullName>
    </submittedName>
</protein>
<keyword evidence="3" id="KW-1185">Reference proteome</keyword>
<dbReference type="AlphaFoldDB" id="A0A9X3PPG6"/>
<dbReference type="EMBL" id="JAPZVP010000027">
    <property type="protein sequence ID" value="MDA1362705.1"/>
    <property type="molecule type" value="Genomic_DNA"/>
</dbReference>
<evidence type="ECO:0000256" key="1">
    <source>
        <dbReference type="SAM" id="MobiDB-lite"/>
    </source>
</evidence>
<name>A0A9X3PPG6_9ACTN</name>
<comment type="caution">
    <text evidence="2">The sequence shown here is derived from an EMBL/GenBank/DDBJ whole genome shotgun (WGS) entry which is preliminary data.</text>
</comment>
<feature type="region of interest" description="Disordered" evidence="1">
    <location>
        <begin position="59"/>
        <end position="91"/>
    </location>
</feature>
<dbReference type="Proteomes" id="UP001146067">
    <property type="component" value="Unassembled WGS sequence"/>
</dbReference>
<accession>A0A9X3PPG6</accession>
<reference evidence="2" key="1">
    <citation type="submission" date="2022-12" db="EMBL/GenBank/DDBJ databases">
        <title>Gycomyces niveus sp.nov.,a novel actinomycete isolated from soil in Shouguan.</title>
        <authorList>
            <person name="Yang X."/>
        </authorList>
    </citation>
    <scope>NUCLEOTIDE SEQUENCE</scope>
    <source>
        <strain evidence="2">NEAU-A15</strain>
    </source>
</reference>
<evidence type="ECO:0000313" key="3">
    <source>
        <dbReference type="Proteomes" id="UP001146067"/>
    </source>
</evidence>